<keyword evidence="2" id="KW-1133">Transmembrane helix</keyword>
<evidence type="ECO:0000313" key="3">
    <source>
        <dbReference type="EMBL" id="MBW4672206.1"/>
    </source>
</evidence>
<evidence type="ECO:0000313" key="4">
    <source>
        <dbReference type="Proteomes" id="UP000729701"/>
    </source>
</evidence>
<protein>
    <submittedName>
        <fullName evidence="3">Uncharacterized protein</fullName>
    </submittedName>
</protein>
<sequence>MKIFEQIGEASGRDVKIRLVASQLIEQVIEEAAESWDEWREKLGDRMVQKSQHWYSEHSPVWSQDKLIKDYTNNFVRDLSKEIDEWGNKQLKDIILQKNLKILDANVEYELDAIQSEFKNIEQQVKANFSEHIRLSINGITDDFMGLGGFGGGLGIGGALAAGLIVFTGIGFIAIIIASLAATIAGSFGLGMFDVDGLHNQIKIKIIEIGFQKFDESMDKVSDKLHEITTAVFDTKVESASRIIAQAIALYENLIEQHEQAHKETVEEQQTKKAWISEKRQEIEKVKNEIEAILQQCAT</sequence>
<feature type="transmembrane region" description="Helical" evidence="2">
    <location>
        <begin position="144"/>
        <end position="166"/>
    </location>
</feature>
<dbReference type="AlphaFoldDB" id="A0A951UX44"/>
<name>A0A951UX44_9CYAN</name>
<gene>
    <name evidence="3" type="ORF">KME60_33505</name>
</gene>
<feature type="transmembrane region" description="Helical" evidence="2">
    <location>
        <begin position="172"/>
        <end position="193"/>
    </location>
</feature>
<reference evidence="3" key="2">
    <citation type="journal article" date="2022" name="Microbiol. Resour. Announc.">
        <title>Metagenome Sequencing to Explore Phylogenomics of Terrestrial Cyanobacteria.</title>
        <authorList>
            <person name="Ward R.D."/>
            <person name="Stajich J.E."/>
            <person name="Johansen J.R."/>
            <person name="Huntemann M."/>
            <person name="Clum A."/>
            <person name="Foster B."/>
            <person name="Foster B."/>
            <person name="Roux S."/>
            <person name="Palaniappan K."/>
            <person name="Varghese N."/>
            <person name="Mukherjee S."/>
            <person name="Reddy T.B.K."/>
            <person name="Daum C."/>
            <person name="Copeland A."/>
            <person name="Chen I.A."/>
            <person name="Ivanova N.N."/>
            <person name="Kyrpides N.C."/>
            <person name="Shapiro N."/>
            <person name="Eloe-Fadrosh E.A."/>
            <person name="Pietrasiak N."/>
        </authorList>
    </citation>
    <scope>NUCLEOTIDE SEQUENCE</scope>
    <source>
        <strain evidence="3">GSE-NOS-MK-12-04C</strain>
    </source>
</reference>
<accession>A0A951UX44</accession>
<evidence type="ECO:0000256" key="2">
    <source>
        <dbReference type="SAM" id="Phobius"/>
    </source>
</evidence>
<reference evidence="3" key="1">
    <citation type="submission" date="2021-05" db="EMBL/GenBank/DDBJ databases">
        <authorList>
            <person name="Pietrasiak N."/>
            <person name="Ward R."/>
            <person name="Stajich J.E."/>
            <person name="Kurbessoian T."/>
        </authorList>
    </citation>
    <scope>NUCLEOTIDE SEQUENCE</scope>
    <source>
        <strain evidence="3">GSE-NOS-MK-12-04C</strain>
    </source>
</reference>
<comment type="caution">
    <text evidence="3">The sequence shown here is derived from an EMBL/GenBank/DDBJ whole genome shotgun (WGS) entry which is preliminary data.</text>
</comment>
<dbReference type="Proteomes" id="UP000729701">
    <property type="component" value="Unassembled WGS sequence"/>
</dbReference>
<dbReference type="EMBL" id="JAHHGZ010000067">
    <property type="protein sequence ID" value="MBW4672206.1"/>
    <property type="molecule type" value="Genomic_DNA"/>
</dbReference>
<keyword evidence="1" id="KW-0175">Coiled coil</keyword>
<feature type="coiled-coil region" evidence="1">
    <location>
        <begin position="244"/>
        <end position="296"/>
    </location>
</feature>
<keyword evidence="2" id="KW-0472">Membrane</keyword>
<organism evidence="3 4">
    <name type="scientific">Cyanomargarita calcarea GSE-NOS-MK-12-04C</name>
    <dbReference type="NCBI Taxonomy" id="2839659"/>
    <lineage>
        <taxon>Bacteria</taxon>
        <taxon>Bacillati</taxon>
        <taxon>Cyanobacteriota</taxon>
        <taxon>Cyanophyceae</taxon>
        <taxon>Nostocales</taxon>
        <taxon>Cyanomargaritaceae</taxon>
        <taxon>Cyanomargarita</taxon>
    </lineage>
</organism>
<proteinExistence type="predicted"/>
<evidence type="ECO:0000256" key="1">
    <source>
        <dbReference type="SAM" id="Coils"/>
    </source>
</evidence>
<keyword evidence="2" id="KW-0812">Transmembrane</keyword>